<dbReference type="InterPro" id="IPR011006">
    <property type="entry name" value="CheY-like_superfamily"/>
</dbReference>
<dbReference type="InterPro" id="IPR001789">
    <property type="entry name" value="Sig_transdc_resp-reg_receiver"/>
</dbReference>
<proteinExistence type="predicted"/>
<reference evidence="7 8" key="1">
    <citation type="submission" date="2015-03" db="EMBL/GenBank/DDBJ databases">
        <title>Draft genome sequences of two protease-producing strains of Arsukibacterium isolated from two cold and alkaline environments.</title>
        <authorList>
            <person name="Lylloff J.E."/>
            <person name="Skov L.B."/>
            <person name="Jepsen M."/>
            <person name="Hallin P.F."/>
            <person name="Sorensen S.J."/>
            <person name="Stougaard P."/>
            <person name="Glaring M.A."/>
        </authorList>
    </citation>
    <scope>NUCLEOTIDE SEQUENCE [LARGE SCALE GENOMIC DNA]</scope>
    <source>
        <strain evidence="7 8">GCM72</strain>
    </source>
</reference>
<dbReference type="PANTHER" id="PTHR45339:SF1">
    <property type="entry name" value="HYBRID SIGNAL TRANSDUCTION HISTIDINE KINASE J"/>
    <property type="match status" value="1"/>
</dbReference>
<dbReference type="SUPFAM" id="SSF52172">
    <property type="entry name" value="CheY-like"/>
    <property type="match status" value="1"/>
</dbReference>
<dbReference type="STRING" id="336831.WG68_15650"/>
<protein>
    <recommendedName>
        <fullName evidence="6">Response regulatory domain-containing protein</fullName>
    </recommendedName>
</protein>
<dbReference type="PANTHER" id="PTHR45339">
    <property type="entry name" value="HYBRID SIGNAL TRANSDUCTION HISTIDINE KINASE J"/>
    <property type="match status" value="1"/>
</dbReference>
<dbReference type="Pfam" id="PF00072">
    <property type="entry name" value="Response_reg"/>
    <property type="match status" value="1"/>
</dbReference>
<keyword evidence="1 3" id="KW-0597">Phosphoprotein</keyword>
<keyword evidence="8" id="KW-1185">Reference proteome</keyword>
<dbReference type="GO" id="GO:0000160">
    <property type="term" value="P:phosphorelay signal transduction system"/>
    <property type="evidence" value="ECO:0007669"/>
    <property type="project" value="UniProtKB-KW"/>
</dbReference>
<accession>A0A0M2V0T7</accession>
<feature type="transmembrane region" description="Helical" evidence="5">
    <location>
        <begin position="35"/>
        <end position="53"/>
    </location>
</feature>
<dbReference type="EMBL" id="LAHO01000016">
    <property type="protein sequence ID" value="KKO44487.1"/>
    <property type="molecule type" value="Genomic_DNA"/>
</dbReference>
<sequence>MFGWLNLSLLLKRFIVTISECGGSNVLINIFRQLMIPWLLALLLAWLLMVQWLHNENRSQQQQQIQQLAITVNYAIQANLAVAPAETLASQLRQIHNSSPLAVQHITAYNAQRQFIASSTLPTEAPVLEGAPLAYQVSTLANGSQLAVLPVSAGLGRAGDTLTGQLPDNGYIAVVFDTEFAWLVWLMPLALLSGAWAVGMLLSFGLVKRSQQHHHTDIELVTHHLHRLQSAQQQCQISAQLVPTLRPVQQAFNDLVSALDNKQSAHEQLLLQLNQRLQQLSSQCNDLDQQRQHFSIQQQQQQRQIRHWFEQSLILWQRKEQLQPAQFQRLLQLHLLTGHYQFSAADFRGESLSLTHWLSQHLQQLGSVLPVAEVNLDWQEHPNTLNCAVNLCQQTLNSLLQALILLCLRAEDVSKMTLDIQFDTGGEQDYLQLTARCNGNGLPAHCRQLLQSADMLDFQWSDADIALLKAVQVSGATFSCQSLDGLGCILQLKVPVQTEPVSSPRLLQQLLLFDEDTERLQTHATALTGIVAQVTKCNSLSELELLINSNAFELVLLFLPVVAPPSEWQVLFAQLRRGPNVLSFAAPARLPDWQDIMPTVQANHQYCLAQVIAFAEIRPKHTGLQHILVVDDNETNLAFVQVLLKNKPLLLHTATSAAQVFTLCQQHKFDMILLDIQLPDMSGVDVARQLRQQPQYQKVPIVAFTAHAMPDEIACYHEAGMDDIIFKPLEPAKLDSLLAKFSLTASVKAP</sequence>
<organism evidence="7 8">
    <name type="scientific">Arsukibacterium ikkense</name>
    <dbReference type="NCBI Taxonomy" id="336831"/>
    <lineage>
        <taxon>Bacteria</taxon>
        <taxon>Pseudomonadati</taxon>
        <taxon>Pseudomonadota</taxon>
        <taxon>Gammaproteobacteria</taxon>
        <taxon>Chromatiales</taxon>
        <taxon>Chromatiaceae</taxon>
        <taxon>Arsukibacterium</taxon>
    </lineage>
</organism>
<evidence type="ECO:0000256" key="2">
    <source>
        <dbReference type="ARBA" id="ARBA00023012"/>
    </source>
</evidence>
<feature type="domain" description="Response regulatory" evidence="6">
    <location>
        <begin position="626"/>
        <end position="742"/>
    </location>
</feature>
<dbReference type="Proteomes" id="UP000034228">
    <property type="component" value="Unassembled WGS sequence"/>
</dbReference>
<keyword evidence="5" id="KW-1133">Transmembrane helix</keyword>
<dbReference type="CDD" id="cd17546">
    <property type="entry name" value="REC_hyHK_CKI1_RcsC-like"/>
    <property type="match status" value="1"/>
</dbReference>
<evidence type="ECO:0000313" key="8">
    <source>
        <dbReference type="Proteomes" id="UP000034228"/>
    </source>
</evidence>
<gene>
    <name evidence="7" type="ORF">WG68_15650</name>
</gene>
<keyword evidence="4" id="KW-0175">Coiled coil</keyword>
<feature type="coiled-coil region" evidence="4">
    <location>
        <begin position="263"/>
        <end position="290"/>
    </location>
</feature>
<evidence type="ECO:0000313" key="7">
    <source>
        <dbReference type="EMBL" id="KKO44487.1"/>
    </source>
</evidence>
<keyword evidence="2" id="KW-0902">Two-component regulatory system</keyword>
<feature type="modified residue" description="4-aspartylphosphate" evidence="3">
    <location>
        <position position="675"/>
    </location>
</feature>
<evidence type="ECO:0000259" key="6">
    <source>
        <dbReference type="PROSITE" id="PS50110"/>
    </source>
</evidence>
<dbReference type="PROSITE" id="PS50110">
    <property type="entry name" value="RESPONSE_REGULATORY"/>
    <property type="match status" value="1"/>
</dbReference>
<evidence type="ECO:0000256" key="5">
    <source>
        <dbReference type="SAM" id="Phobius"/>
    </source>
</evidence>
<keyword evidence="5" id="KW-0472">Membrane</keyword>
<dbReference type="AlphaFoldDB" id="A0A0M2V0T7"/>
<feature type="transmembrane region" description="Helical" evidence="5">
    <location>
        <begin position="180"/>
        <end position="207"/>
    </location>
</feature>
<dbReference type="Gene3D" id="3.40.50.2300">
    <property type="match status" value="1"/>
</dbReference>
<keyword evidence="5" id="KW-0812">Transmembrane</keyword>
<comment type="caution">
    <text evidence="7">The sequence shown here is derived from an EMBL/GenBank/DDBJ whole genome shotgun (WGS) entry which is preliminary data.</text>
</comment>
<dbReference type="PATRIC" id="fig|336831.14.peg.94"/>
<evidence type="ECO:0000256" key="1">
    <source>
        <dbReference type="ARBA" id="ARBA00022553"/>
    </source>
</evidence>
<dbReference type="SMART" id="SM00448">
    <property type="entry name" value="REC"/>
    <property type="match status" value="1"/>
</dbReference>
<evidence type="ECO:0000256" key="3">
    <source>
        <dbReference type="PROSITE-ProRule" id="PRU00169"/>
    </source>
</evidence>
<name>A0A0M2V0T7_9GAMM</name>
<evidence type="ECO:0000256" key="4">
    <source>
        <dbReference type="SAM" id="Coils"/>
    </source>
</evidence>